<evidence type="ECO:0000313" key="1">
    <source>
        <dbReference type="EMBL" id="KIK13833.1"/>
    </source>
</evidence>
<name>A0A0C9Z1J4_9AGAM</name>
<accession>A0A0C9Z1J4</accession>
<gene>
    <name evidence="1" type="ORF">PISMIDRAFT_118100</name>
</gene>
<dbReference type="OrthoDB" id="3251205at2759"/>
<reference evidence="1 2" key="1">
    <citation type="submission" date="2014-04" db="EMBL/GenBank/DDBJ databases">
        <authorList>
            <consortium name="DOE Joint Genome Institute"/>
            <person name="Kuo A."/>
            <person name="Kohler A."/>
            <person name="Costa M.D."/>
            <person name="Nagy L.G."/>
            <person name="Floudas D."/>
            <person name="Copeland A."/>
            <person name="Barry K.W."/>
            <person name="Cichocki N."/>
            <person name="Veneault-Fourrey C."/>
            <person name="LaButti K."/>
            <person name="Lindquist E.A."/>
            <person name="Lipzen A."/>
            <person name="Lundell T."/>
            <person name="Morin E."/>
            <person name="Murat C."/>
            <person name="Sun H."/>
            <person name="Tunlid A."/>
            <person name="Henrissat B."/>
            <person name="Grigoriev I.V."/>
            <person name="Hibbett D.S."/>
            <person name="Martin F."/>
            <person name="Nordberg H.P."/>
            <person name="Cantor M.N."/>
            <person name="Hua S.X."/>
        </authorList>
    </citation>
    <scope>NUCLEOTIDE SEQUENCE [LARGE SCALE GENOMIC DNA]</scope>
    <source>
        <strain evidence="1 2">441</strain>
    </source>
</reference>
<reference evidence="2" key="2">
    <citation type="submission" date="2015-01" db="EMBL/GenBank/DDBJ databases">
        <title>Evolutionary Origins and Diversification of the Mycorrhizal Mutualists.</title>
        <authorList>
            <consortium name="DOE Joint Genome Institute"/>
            <consortium name="Mycorrhizal Genomics Consortium"/>
            <person name="Kohler A."/>
            <person name="Kuo A."/>
            <person name="Nagy L.G."/>
            <person name="Floudas D."/>
            <person name="Copeland A."/>
            <person name="Barry K.W."/>
            <person name="Cichocki N."/>
            <person name="Veneault-Fourrey C."/>
            <person name="LaButti K."/>
            <person name="Lindquist E.A."/>
            <person name="Lipzen A."/>
            <person name="Lundell T."/>
            <person name="Morin E."/>
            <person name="Murat C."/>
            <person name="Riley R."/>
            <person name="Ohm R."/>
            <person name="Sun H."/>
            <person name="Tunlid A."/>
            <person name="Henrissat B."/>
            <person name="Grigoriev I.V."/>
            <person name="Hibbett D.S."/>
            <person name="Martin F."/>
        </authorList>
    </citation>
    <scope>NUCLEOTIDE SEQUENCE [LARGE SCALE GENOMIC DNA]</scope>
    <source>
        <strain evidence="2">441</strain>
    </source>
</reference>
<proteinExistence type="predicted"/>
<dbReference type="Proteomes" id="UP000054018">
    <property type="component" value="Unassembled WGS sequence"/>
</dbReference>
<dbReference type="AlphaFoldDB" id="A0A0C9Z1J4"/>
<dbReference type="PANTHER" id="PTHR33096">
    <property type="entry name" value="CXC2 DOMAIN-CONTAINING PROTEIN"/>
    <property type="match status" value="1"/>
</dbReference>
<dbReference type="Pfam" id="PF18758">
    <property type="entry name" value="KDZ"/>
    <property type="match status" value="1"/>
</dbReference>
<evidence type="ECO:0000313" key="2">
    <source>
        <dbReference type="Proteomes" id="UP000054018"/>
    </source>
</evidence>
<dbReference type="PANTHER" id="PTHR33096:SF1">
    <property type="entry name" value="CXC1-LIKE CYSTEINE CLUSTER ASSOCIATED WITH KDZ TRANSPOSASES DOMAIN-CONTAINING PROTEIN"/>
    <property type="match status" value="1"/>
</dbReference>
<dbReference type="STRING" id="765257.A0A0C9Z1J4"/>
<dbReference type="HOGENOM" id="CLU_056797_2_0_1"/>
<protein>
    <submittedName>
        <fullName evidence="1">Uncharacterized protein</fullName>
    </submittedName>
</protein>
<sequence length="244" mass="28198">MVGAFHGHAHNCMCQLDWHPQYIQGTGHTEGEGCEHIFAASNELARSTRHATLFHRHQAIEQHFAFWDANKYAALSKYLRVHFEEMVRAISTLASELDVIKKEYNLIDNDFVRFHADERSYLENLKQPAVCDQLLICYVQILDELEAYRAEWDAAREVVNSALTEVPVGNLEELSIAIKRSCLRVDTSYAKLQYVETHTSNVEMRLGIQPWWEIGGEEYKCYKAEATMVKYRAALDELERLVVM</sequence>
<dbReference type="InterPro" id="IPR040521">
    <property type="entry name" value="KDZ"/>
</dbReference>
<dbReference type="EMBL" id="KN833971">
    <property type="protein sequence ID" value="KIK13833.1"/>
    <property type="molecule type" value="Genomic_DNA"/>
</dbReference>
<organism evidence="1 2">
    <name type="scientific">Pisolithus microcarpus 441</name>
    <dbReference type="NCBI Taxonomy" id="765257"/>
    <lineage>
        <taxon>Eukaryota</taxon>
        <taxon>Fungi</taxon>
        <taxon>Dikarya</taxon>
        <taxon>Basidiomycota</taxon>
        <taxon>Agaricomycotina</taxon>
        <taxon>Agaricomycetes</taxon>
        <taxon>Agaricomycetidae</taxon>
        <taxon>Boletales</taxon>
        <taxon>Sclerodermatineae</taxon>
        <taxon>Pisolithaceae</taxon>
        <taxon>Pisolithus</taxon>
    </lineage>
</organism>
<keyword evidence="2" id="KW-1185">Reference proteome</keyword>